<evidence type="ECO:0000313" key="3">
    <source>
        <dbReference type="Proteomes" id="UP001501599"/>
    </source>
</evidence>
<evidence type="ECO:0000313" key="2">
    <source>
        <dbReference type="EMBL" id="GAA2173926.1"/>
    </source>
</evidence>
<feature type="region of interest" description="Disordered" evidence="1">
    <location>
        <begin position="1"/>
        <end position="78"/>
    </location>
</feature>
<comment type="caution">
    <text evidence="2">The sequence shown here is derived from an EMBL/GenBank/DDBJ whole genome shotgun (WGS) entry which is preliminary data.</text>
</comment>
<feature type="compositionally biased region" description="Gly residues" evidence="1">
    <location>
        <begin position="1"/>
        <end position="11"/>
    </location>
</feature>
<reference evidence="2 3" key="1">
    <citation type="journal article" date="2019" name="Int. J. Syst. Evol. Microbiol.">
        <title>The Global Catalogue of Microorganisms (GCM) 10K type strain sequencing project: providing services to taxonomists for standard genome sequencing and annotation.</title>
        <authorList>
            <consortium name="The Broad Institute Genomics Platform"/>
            <consortium name="The Broad Institute Genome Sequencing Center for Infectious Disease"/>
            <person name="Wu L."/>
            <person name="Ma J."/>
        </authorList>
    </citation>
    <scope>NUCLEOTIDE SEQUENCE [LARGE SCALE GENOMIC DNA]</scope>
    <source>
        <strain evidence="2 3">JCM 16026</strain>
    </source>
</reference>
<organism evidence="2 3">
    <name type="scientific">Agrococcus versicolor</name>
    <dbReference type="NCBI Taxonomy" id="501482"/>
    <lineage>
        <taxon>Bacteria</taxon>
        <taxon>Bacillati</taxon>
        <taxon>Actinomycetota</taxon>
        <taxon>Actinomycetes</taxon>
        <taxon>Micrococcales</taxon>
        <taxon>Microbacteriaceae</taxon>
        <taxon>Agrococcus</taxon>
    </lineage>
</organism>
<accession>A0ABN3ARJ7</accession>
<dbReference type="EMBL" id="BAAAQT010000006">
    <property type="protein sequence ID" value="GAA2173926.1"/>
    <property type="molecule type" value="Genomic_DNA"/>
</dbReference>
<feature type="compositionally biased region" description="Low complexity" evidence="1">
    <location>
        <begin position="12"/>
        <end position="49"/>
    </location>
</feature>
<dbReference type="Proteomes" id="UP001501599">
    <property type="component" value="Unassembled WGS sequence"/>
</dbReference>
<keyword evidence="3" id="KW-1185">Reference proteome</keyword>
<name>A0ABN3ARJ7_9MICO</name>
<proteinExistence type="predicted"/>
<gene>
    <name evidence="2" type="ORF">GCM10009846_17850</name>
</gene>
<evidence type="ECO:0000256" key="1">
    <source>
        <dbReference type="SAM" id="MobiDB-lite"/>
    </source>
</evidence>
<protein>
    <submittedName>
        <fullName evidence="2">Uncharacterized protein</fullName>
    </submittedName>
</protein>
<sequence>MGGSAASGSGAGAVDADGVGSAAVGDGSADVDADGAGAASPSGSVAPAAHPDRSRTMAGRTSSRLGMSRPYEVVLRDR</sequence>